<dbReference type="Gene3D" id="3.40.50.1820">
    <property type="entry name" value="alpha/beta hydrolase"/>
    <property type="match status" value="2"/>
</dbReference>
<dbReference type="InterPro" id="IPR029058">
    <property type="entry name" value="AB_hydrolase_fold"/>
</dbReference>
<accession>V5G686</accession>
<dbReference type="SUPFAM" id="SSF53474">
    <property type="entry name" value="alpha/beta-Hydrolases"/>
    <property type="match status" value="2"/>
</dbReference>
<sequence>MGRENIEFKNADGVTLRGWFYKPENAESAKLPVIVLAHGFSATKEMVLDTYAEGYISKVPVACLVMELFRGYEPQQLIDKISPTPLLMTVAAKDENAPSDIALTVYAKANEPKQLNLINVGHFVPYEGEVMMKNIAVQAEFIRD</sequence>
<organism evidence="2 3">
    <name type="scientific">Byssochlamys spectabilis (strain No. 5 / NBRC 109023)</name>
    <name type="common">Paecilomyces variotii</name>
    <dbReference type="NCBI Taxonomy" id="1356009"/>
    <lineage>
        <taxon>Eukaryota</taxon>
        <taxon>Fungi</taxon>
        <taxon>Dikarya</taxon>
        <taxon>Ascomycota</taxon>
        <taxon>Pezizomycotina</taxon>
        <taxon>Eurotiomycetes</taxon>
        <taxon>Eurotiomycetidae</taxon>
        <taxon>Eurotiales</taxon>
        <taxon>Thermoascaceae</taxon>
        <taxon>Paecilomyces</taxon>
    </lineage>
</organism>
<dbReference type="eggNOG" id="ENOG502RYKB">
    <property type="taxonomic scope" value="Eukaryota"/>
</dbReference>
<proteinExistence type="inferred from homology"/>
<dbReference type="InterPro" id="IPR051411">
    <property type="entry name" value="Polyketide_trans_af380"/>
</dbReference>
<dbReference type="InParanoid" id="V5G686"/>
<evidence type="ECO:0000313" key="2">
    <source>
        <dbReference type="EMBL" id="GAD99988.1"/>
    </source>
</evidence>
<reference evidence="3" key="1">
    <citation type="journal article" date="2014" name="Genome Announc.">
        <title>Draft genome sequence of the formaldehyde-resistant fungus Byssochlamys spectabilis No. 5 (anamorph Paecilomyces variotii No. 5) (NBRC109023).</title>
        <authorList>
            <person name="Oka T."/>
            <person name="Ekino K."/>
            <person name="Fukuda K."/>
            <person name="Nomura Y."/>
        </authorList>
    </citation>
    <scope>NUCLEOTIDE SEQUENCE [LARGE SCALE GENOMIC DNA]</scope>
    <source>
        <strain evidence="3">No. 5 / NBRC 109023</strain>
    </source>
</reference>
<dbReference type="Proteomes" id="UP000018001">
    <property type="component" value="Unassembled WGS sequence"/>
</dbReference>
<protein>
    <submittedName>
        <fullName evidence="2">DltD N-terminal domain protein</fullName>
    </submittedName>
</protein>
<dbReference type="PANTHER" id="PTHR47751">
    <property type="entry name" value="SUPERFAMILY HYDROLASE, PUTATIVE (AFU_ORTHOLOGUE AFUA_2G16580)-RELATED"/>
    <property type="match status" value="1"/>
</dbReference>
<keyword evidence="3" id="KW-1185">Reference proteome</keyword>
<name>V5G686_BYSSN</name>
<dbReference type="EMBL" id="BAUL01000345">
    <property type="protein sequence ID" value="GAD99988.1"/>
    <property type="molecule type" value="Genomic_DNA"/>
</dbReference>
<evidence type="ECO:0000313" key="3">
    <source>
        <dbReference type="Proteomes" id="UP000018001"/>
    </source>
</evidence>
<comment type="similarity">
    <text evidence="1">Belongs to the polyketide transferase af380 family.</text>
</comment>
<dbReference type="PANTHER" id="PTHR47751:SF2">
    <property type="entry name" value="DLTD N-TERMINAL DOMAIN PROTEIN (AFU_ORTHOLOGUE AFUA_8G00380)-RELATED"/>
    <property type="match status" value="1"/>
</dbReference>
<dbReference type="OrthoDB" id="2498029at2759"/>
<dbReference type="HOGENOM" id="CLU_1796200_0_0_1"/>
<dbReference type="AlphaFoldDB" id="V5G686"/>
<evidence type="ECO:0000256" key="1">
    <source>
        <dbReference type="ARBA" id="ARBA00029464"/>
    </source>
</evidence>
<gene>
    <name evidence="2" type="ORF">PVAR5_8719</name>
</gene>
<comment type="caution">
    <text evidence="2">The sequence shown here is derived from an EMBL/GenBank/DDBJ whole genome shotgun (WGS) entry which is preliminary data.</text>
</comment>